<dbReference type="CDD" id="cd21176">
    <property type="entry name" value="LPMO_auxiliary-like"/>
    <property type="match status" value="1"/>
</dbReference>
<dbReference type="Pfam" id="PF04145">
    <property type="entry name" value="Ctr"/>
    <property type="match status" value="1"/>
</dbReference>
<keyword evidence="3" id="KW-0336">GPI-anchor</keyword>
<keyword evidence="10" id="KW-0406">Ion transport</keyword>
<evidence type="ECO:0000256" key="9">
    <source>
        <dbReference type="ARBA" id="ARBA00023288"/>
    </source>
</evidence>
<keyword evidence="10" id="KW-0813">Transport</keyword>
<evidence type="ECO:0000256" key="4">
    <source>
        <dbReference type="ARBA" id="ARBA00022692"/>
    </source>
</evidence>
<dbReference type="InterPro" id="IPR046936">
    <property type="entry name" value="BIM1-like"/>
</dbReference>
<dbReference type="InterPro" id="IPR046530">
    <property type="entry name" value="BIM1-like_dom"/>
</dbReference>
<dbReference type="Pfam" id="PF20238">
    <property type="entry name" value="BIM1-like_dom"/>
    <property type="match status" value="1"/>
</dbReference>
<feature type="domain" description="Copper acquisition factor BIM1-like" evidence="11">
    <location>
        <begin position="205"/>
        <end position="349"/>
    </location>
</feature>
<evidence type="ECO:0000256" key="1">
    <source>
        <dbReference type="ARBA" id="ARBA00004609"/>
    </source>
</evidence>
<dbReference type="InterPro" id="IPR007274">
    <property type="entry name" value="Cop_transporter"/>
</dbReference>
<reference evidence="12 13" key="1">
    <citation type="submission" date="2017-03" db="EMBL/GenBank/DDBJ databases">
        <title>Genomes of endolithic fungi from Antarctica.</title>
        <authorList>
            <person name="Coleine C."/>
            <person name="Masonjones S."/>
            <person name="Stajich J.E."/>
        </authorList>
    </citation>
    <scope>NUCLEOTIDE SEQUENCE [LARGE SCALE GENOMIC DNA]</scope>
    <source>
        <strain evidence="12 13">CCFEE 5187</strain>
    </source>
</reference>
<keyword evidence="5" id="KW-0732">Signal</keyword>
<evidence type="ECO:0000256" key="7">
    <source>
        <dbReference type="ARBA" id="ARBA00023136"/>
    </source>
</evidence>
<keyword evidence="2" id="KW-1003">Cell membrane</keyword>
<dbReference type="GO" id="GO:0098552">
    <property type="term" value="C:side of membrane"/>
    <property type="evidence" value="ECO:0007669"/>
    <property type="project" value="UniProtKB-KW"/>
</dbReference>
<evidence type="ECO:0000256" key="2">
    <source>
        <dbReference type="ARBA" id="ARBA00022475"/>
    </source>
</evidence>
<evidence type="ECO:0000256" key="6">
    <source>
        <dbReference type="ARBA" id="ARBA00022989"/>
    </source>
</evidence>
<comment type="caution">
    <text evidence="12">The sequence shown here is derived from an EMBL/GenBank/DDBJ whole genome shotgun (WGS) entry which is preliminary data.</text>
</comment>
<evidence type="ECO:0000256" key="10">
    <source>
        <dbReference type="RuleBase" id="RU367022"/>
    </source>
</evidence>
<keyword evidence="8" id="KW-0325">Glycoprotein</keyword>
<keyword evidence="7 10" id="KW-0472">Membrane</keyword>
<comment type="caution">
    <text evidence="10">Lacks conserved residue(s) required for the propagation of feature annotation.</text>
</comment>
<dbReference type="OrthoDB" id="73901at2759"/>
<organism evidence="12 13">
    <name type="scientific">Cryomyces minteri</name>
    <dbReference type="NCBI Taxonomy" id="331657"/>
    <lineage>
        <taxon>Eukaryota</taxon>
        <taxon>Fungi</taxon>
        <taxon>Dikarya</taxon>
        <taxon>Ascomycota</taxon>
        <taxon>Pezizomycotina</taxon>
        <taxon>Dothideomycetes</taxon>
        <taxon>Dothideomycetes incertae sedis</taxon>
        <taxon>Cryomyces</taxon>
    </lineage>
</organism>
<feature type="transmembrane region" description="Helical" evidence="10">
    <location>
        <begin position="405"/>
        <end position="423"/>
    </location>
</feature>
<proteinExistence type="inferred from homology"/>
<keyword evidence="10" id="KW-0186">Copper</keyword>
<dbReference type="GO" id="GO:0005375">
    <property type="term" value="F:copper ion transmembrane transporter activity"/>
    <property type="evidence" value="ECO:0007669"/>
    <property type="project" value="UniProtKB-UniRule"/>
</dbReference>
<feature type="transmembrane region" description="Helical" evidence="10">
    <location>
        <begin position="191"/>
        <end position="212"/>
    </location>
</feature>
<dbReference type="STRING" id="331657.A0A4U0XF57"/>
<evidence type="ECO:0000256" key="8">
    <source>
        <dbReference type="ARBA" id="ARBA00023180"/>
    </source>
</evidence>
<feature type="transmembrane region" description="Helical" evidence="10">
    <location>
        <begin position="123"/>
        <end position="145"/>
    </location>
</feature>
<comment type="similarity">
    <text evidence="10">Belongs to the copper transporter (Ctr) (TC 1.A.56) family. SLC31A subfamily.</text>
</comment>
<keyword evidence="9" id="KW-0449">Lipoprotein</keyword>
<protein>
    <recommendedName>
        <fullName evidence="10">Copper transport protein</fullName>
    </recommendedName>
</protein>
<evidence type="ECO:0000313" key="13">
    <source>
        <dbReference type="Proteomes" id="UP000308768"/>
    </source>
</evidence>
<feature type="transmembrane region" description="Helical" evidence="10">
    <location>
        <begin position="30"/>
        <end position="47"/>
    </location>
</feature>
<dbReference type="Proteomes" id="UP000308768">
    <property type="component" value="Unassembled WGS sequence"/>
</dbReference>
<comment type="subcellular location">
    <subcellularLocation>
        <location evidence="1">Cell membrane</location>
        <topology evidence="1">Lipid-anchor</topology>
        <topology evidence="1">GPI-anchor</topology>
    </subcellularLocation>
    <subcellularLocation>
        <location evidence="10">Membrane</location>
        <topology evidence="10">Multi-pass membrane protein</topology>
    </subcellularLocation>
</comment>
<dbReference type="GO" id="GO:0005886">
    <property type="term" value="C:plasma membrane"/>
    <property type="evidence" value="ECO:0007669"/>
    <property type="project" value="UniProtKB-SubCell"/>
</dbReference>
<accession>A0A4U0XF57</accession>
<gene>
    <name evidence="12" type="ORF">B0A49_04047</name>
</gene>
<keyword evidence="10" id="KW-0187">Copper transport</keyword>
<evidence type="ECO:0000313" key="12">
    <source>
        <dbReference type="EMBL" id="TKA74526.1"/>
    </source>
</evidence>
<name>A0A4U0XF57_9PEZI</name>
<evidence type="ECO:0000259" key="11">
    <source>
        <dbReference type="Pfam" id="PF20238"/>
    </source>
</evidence>
<dbReference type="PANTHER" id="PTHR34992:SF1">
    <property type="entry name" value="COPPER ACQUISITION FACTOR BIM1-LIKE DOMAIN-CONTAINING PROTEIN"/>
    <property type="match status" value="1"/>
</dbReference>
<dbReference type="PANTHER" id="PTHR34992">
    <property type="entry name" value="HYPHAL ANASTAMOSIS-7 PROTEIN"/>
    <property type="match status" value="1"/>
</dbReference>
<dbReference type="EMBL" id="NAJN01000353">
    <property type="protein sequence ID" value="TKA74526.1"/>
    <property type="molecule type" value="Genomic_DNA"/>
</dbReference>
<keyword evidence="4 10" id="KW-0812">Transmembrane</keyword>
<evidence type="ECO:0000256" key="3">
    <source>
        <dbReference type="ARBA" id="ARBA00022622"/>
    </source>
</evidence>
<keyword evidence="6 10" id="KW-1133">Transmembrane helix</keyword>
<keyword evidence="13" id="KW-1185">Reference proteome</keyword>
<dbReference type="AlphaFoldDB" id="A0A4U0XF57"/>
<evidence type="ECO:0000256" key="5">
    <source>
        <dbReference type="ARBA" id="ARBA00022729"/>
    </source>
</evidence>
<sequence length="424" mass="43846">MDASQMRMVFFSSLSTPLFSSNWTPTSSGSYAGTCIFLVILSILYRASFAAKHRLEQHWLDKALKRRYVVVAGQSSESETVRADSKSETALLTTRGAVEDVKVVQRPIASVQPWRFTVDLPRAVMLAVMTLNVGYFLSILAGTFVGELLVGRTPSPSSITPQHPDIEATHTPLISTATAATTTTSAMFSKLTLPLSLLALLPLASAHFTLVYPAARGFNEDTLGTFPCGGQNTVSSNRTQWPMTGAPIQLNIGHTQYKVQVLLALGNDPGSNFNTVLVPTFQEQGPQNFCMGDVVLPPGLNVTAGMNATIQVVTNGDPSGGLYNCADITFTSTPLSSSQFASNCQNSTGVTAVALTGAAVNANGSDSSVSASATSASGSAAASGSASATGSAAAATSSRAAGSAVYAYSYGALAGVMGLVAAAL</sequence>